<accession>A0A5B8R9D9</accession>
<feature type="transmembrane region" description="Helical" evidence="1">
    <location>
        <begin position="62"/>
        <end position="94"/>
    </location>
</feature>
<dbReference type="InterPro" id="IPR002931">
    <property type="entry name" value="Transglutaminase-like"/>
</dbReference>
<dbReference type="InterPro" id="IPR021878">
    <property type="entry name" value="TgpA_N"/>
</dbReference>
<name>A0A5B8R9D9_9ZZZZ</name>
<reference evidence="3" key="1">
    <citation type="submission" date="2019-06" db="EMBL/GenBank/DDBJ databases">
        <authorList>
            <person name="Murdoch R.W."/>
            <person name="Fathepure B."/>
        </authorList>
    </citation>
    <scope>NUCLEOTIDE SEQUENCE</scope>
</reference>
<proteinExistence type="predicted"/>
<sequence>MSTISAVDRRTLFWAIALIAGVLVPHLFALPPAISTAIAALLGWRLWIGVRGYHLPRRLTRVALTAAALALVAAQFATVVGPEAGVALLTLMGALKTLEMRGRRDLRIVAYLAVFLALTAFLDDESLPMGAYLLAAAWAATALLIAAGRATGAGIVRADLRTAGALTGQAVPVMLILFALFPRLPGPLWALPDDGGTGVTGISDTIRPGDLSRLSRSDEVAFRVRFPDSPPPPPGQRYWRGPVFAAYDGVTWRRGERPPRTVSVSRDGPVRTQVVTLEPHRQRWLYALDLPGGVSADVQRTPALEYLADEPVASLRRYRARSFAPGRVEPDLPARVRRRYTRLPPDAHPRARALARRLRDGASGTAAFVDAALAWLRERPFVYTLSPGRLDGDRIDRFLFDTRRGFCEHFASAFAVLMRAGGVPARLVAGYLGGGRPDGADYLVVRQSDAHAWVEVWLPGDGWQRIDPTVAVAPARASDGLAASVPADDPVPLMARGGDGGVLRAMRLAWEQVDVMWNRWVLTYGPRAQQGLWQRLGLTRPLTVGLGVLGALGAVAAVYALWGLHRRRAAEDPLSRAWRRIRARLLRAGIPLEAGDGPHTVARRADDADEALGAVVAALARDYVRLRYRERGDTAERAAFIRRARRFRARPLRGRR</sequence>
<dbReference type="AlphaFoldDB" id="A0A5B8R9D9"/>
<dbReference type="GO" id="GO:0003810">
    <property type="term" value="F:protein-glutamine gamma-glutamyltransferase activity"/>
    <property type="evidence" value="ECO:0007669"/>
    <property type="project" value="UniProtKB-EC"/>
</dbReference>
<dbReference type="InterPro" id="IPR038765">
    <property type="entry name" value="Papain-like_cys_pep_sf"/>
</dbReference>
<keyword evidence="1" id="KW-1133">Transmembrane helix</keyword>
<dbReference type="Pfam" id="PF13559">
    <property type="entry name" value="DUF4129"/>
    <property type="match status" value="1"/>
</dbReference>
<feature type="domain" description="Transglutaminase-like" evidence="2">
    <location>
        <begin position="399"/>
        <end position="470"/>
    </location>
</feature>
<feature type="transmembrane region" description="Helical" evidence="1">
    <location>
        <begin position="542"/>
        <end position="562"/>
    </location>
</feature>
<keyword evidence="3" id="KW-0808">Transferase</keyword>
<protein>
    <submittedName>
        <fullName evidence="3">Protein-glutamine gamma-glutamyltransferase</fullName>
        <ecNumber evidence="3">2.3.2.13</ecNumber>
    </submittedName>
</protein>
<keyword evidence="1" id="KW-0472">Membrane</keyword>
<feature type="transmembrane region" description="Helical" evidence="1">
    <location>
        <begin position="106"/>
        <end position="123"/>
    </location>
</feature>
<dbReference type="InterPro" id="IPR052901">
    <property type="entry name" value="Bact_TGase-like"/>
</dbReference>
<dbReference type="EMBL" id="MN079085">
    <property type="protein sequence ID" value="QEA04578.1"/>
    <property type="molecule type" value="Genomic_DNA"/>
</dbReference>
<dbReference type="SMART" id="SM00460">
    <property type="entry name" value="TGc"/>
    <property type="match status" value="1"/>
</dbReference>
<dbReference type="Gene3D" id="3.10.620.30">
    <property type="match status" value="1"/>
</dbReference>
<keyword evidence="3" id="KW-0012">Acyltransferase</keyword>
<feature type="transmembrane region" description="Helical" evidence="1">
    <location>
        <begin position="129"/>
        <end position="148"/>
    </location>
</feature>
<feature type="transmembrane region" description="Helical" evidence="1">
    <location>
        <begin position="160"/>
        <end position="181"/>
    </location>
</feature>
<dbReference type="Pfam" id="PF11992">
    <property type="entry name" value="TgpA_N"/>
    <property type="match status" value="1"/>
</dbReference>
<dbReference type="InterPro" id="IPR025403">
    <property type="entry name" value="TgpA-like_C"/>
</dbReference>
<gene>
    <name evidence="3" type="primary">tgpA</name>
    <name evidence="3" type="ORF">KBTEX_00886</name>
</gene>
<dbReference type="PANTHER" id="PTHR42736:SF1">
    <property type="entry name" value="PROTEIN-GLUTAMINE GAMMA-GLUTAMYLTRANSFERASE"/>
    <property type="match status" value="1"/>
</dbReference>
<evidence type="ECO:0000313" key="3">
    <source>
        <dbReference type="EMBL" id="QEA04578.1"/>
    </source>
</evidence>
<organism evidence="3">
    <name type="scientific">uncultured organism</name>
    <dbReference type="NCBI Taxonomy" id="155900"/>
    <lineage>
        <taxon>unclassified sequences</taxon>
        <taxon>environmental samples</taxon>
    </lineage>
</organism>
<keyword evidence="1" id="KW-0812">Transmembrane</keyword>
<dbReference type="SUPFAM" id="SSF54001">
    <property type="entry name" value="Cysteine proteinases"/>
    <property type="match status" value="1"/>
</dbReference>
<feature type="transmembrane region" description="Helical" evidence="1">
    <location>
        <begin position="12"/>
        <end position="42"/>
    </location>
</feature>
<dbReference type="PANTHER" id="PTHR42736">
    <property type="entry name" value="PROTEIN-GLUTAMINE GAMMA-GLUTAMYLTRANSFERASE"/>
    <property type="match status" value="1"/>
</dbReference>
<evidence type="ECO:0000256" key="1">
    <source>
        <dbReference type="SAM" id="Phobius"/>
    </source>
</evidence>
<evidence type="ECO:0000259" key="2">
    <source>
        <dbReference type="SMART" id="SM00460"/>
    </source>
</evidence>
<dbReference type="EC" id="2.3.2.13" evidence="3"/>
<dbReference type="Pfam" id="PF01841">
    <property type="entry name" value="Transglut_core"/>
    <property type="match status" value="1"/>
</dbReference>